<dbReference type="Pfam" id="PF07987">
    <property type="entry name" value="DUF1775"/>
    <property type="match status" value="1"/>
</dbReference>
<gene>
    <name evidence="4" type="ORF">ACFQND_19310</name>
</gene>
<keyword evidence="5" id="KW-1185">Reference proteome</keyword>
<evidence type="ECO:0000313" key="5">
    <source>
        <dbReference type="Proteomes" id="UP001596270"/>
    </source>
</evidence>
<dbReference type="RefSeq" id="WP_371437613.1">
    <property type="nucleotide sequence ID" value="NZ_JBHSRS010000083.1"/>
</dbReference>
<dbReference type="Gene3D" id="2.60.40.2230">
    <property type="entry name" value="Uncharacterised protein YcnI-like PF07987, DUF1775"/>
    <property type="match status" value="1"/>
</dbReference>
<evidence type="ECO:0000256" key="1">
    <source>
        <dbReference type="SAM" id="MobiDB-lite"/>
    </source>
</evidence>
<reference evidence="5" key="1">
    <citation type="journal article" date="2019" name="Int. J. Syst. Evol. Microbiol.">
        <title>The Global Catalogue of Microorganisms (GCM) 10K type strain sequencing project: providing services to taxonomists for standard genome sequencing and annotation.</title>
        <authorList>
            <consortium name="The Broad Institute Genomics Platform"/>
            <consortium name="The Broad Institute Genome Sequencing Center for Infectious Disease"/>
            <person name="Wu L."/>
            <person name="Ma J."/>
        </authorList>
    </citation>
    <scope>NUCLEOTIDE SEQUENCE [LARGE SCALE GENOMIC DNA]</scope>
    <source>
        <strain evidence="5">CCUG 39402</strain>
    </source>
</reference>
<feature type="region of interest" description="Disordered" evidence="1">
    <location>
        <begin position="308"/>
        <end position="330"/>
    </location>
</feature>
<dbReference type="InterPro" id="IPR036182">
    <property type="entry name" value="PCuAC_sf"/>
</dbReference>
<dbReference type="InterPro" id="IPR058248">
    <property type="entry name" value="Lxx211020-like"/>
</dbReference>
<protein>
    <submittedName>
        <fullName evidence="4">DUF1775 domain-containing protein</fullName>
    </submittedName>
</protein>
<proteinExistence type="predicted"/>
<feature type="chain" id="PRO_5045338870" evidence="2">
    <location>
        <begin position="25"/>
        <end position="330"/>
    </location>
</feature>
<dbReference type="Pfam" id="PF04314">
    <property type="entry name" value="PCuAC"/>
    <property type="match status" value="1"/>
</dbReference>
<dbReference type="Proteomes" id="UP001596270">
    <property type="component" value="Unassembled WGS sequence"/>
</dbReference>
<accession>A0ABW1U1K7</accession>
<evidence type="ECO:0000259" key="3">
    <source>
        <dbReference type="Pfam" id="PF07987"/>
    </source>
</evidence>
<evidence type="ECO:0000256" key="2">
    <source>
        <dbReference type="SAM" id="SignalP"/>
    </source>
</evidence>
<dbReference type="Gene3D" id="2.60.40.1890">
    <property type="entry name" value="PCu(A)C copper chaperone"/>
    <property type="match status" value="1"/>
</dbReference>
<dbReference type="PANTHER" id="PTHR36302">
    <property type="entry name" value="BLR7088 PROTEIN"/>
    <property type="match status" value="1"/>
</dbReference>
<dbReference type="InterPro" id="IPR038507">
    <property type="entry name" value="YcnI-like_sf"/>
</dbReference>
<feature type="compositionally biased region" description="Basic and acidic residues" evidence="1">
    <location>
        <begin position="319"/>
        <end position="330"/>
    </location>
</feature>
<evidence type="ECO:0000313" key="4">
    <source>
        <dbReference type="EMBL" id="MFC6283380.1"/>
    </source>
</evidence>
<dbReference type="SUPFAM" id="SSF110087">
    <property type="entry name" value="DR1885-like metal-binding protein"/>
    <property type="match status" value="1"/>
</dbReference>
<dbReference type="EMBL" id="JBHSRS010000083">
    <property type="protein sequence ID" value="MFC6283380.1"/>
    <property type="molecule type" value="Genomic_DNA"/>
</dbReference>
<dbReference type="InterPro" id="IPR007410">
    <property type="entry name" value="LpqE-like"/>
</dbReference>
<feature type="signal peptide" evidence="2">
    <location>
        <begin position="1"/>
        <end position="24"/>
    </location>
</feature>
<name>A0ABW1U1K7_9BURK</name>
<dbReference type="InterPro" id="IPR012533">
    <property type="entry name" value="YcnI-copper_dom"/>
</dbReference>
<comment type="caution">
    <text evidence="4">The sequence shown here is derived from an EMBL/GenBank/DDBJ whole genome shotgun (WGS) entry which is preliminary data.</text>
</comment>
<organism evidence="4 5">
    <name type="scientific">Polaromonas aquatica</name>
    <dbReference type="NCBI Taxonomy" id="332657"/>
    <lineage>
        <taxon>Bacteria</taxon>
        <taxon>Pseudomonadati</taxon>
        <taxon>Pseudomonadota</taxon>
        <taxon>Betaproteobacteria</taxon>
        <taxon>Burkholderiales</taxon>
        <taxon>Comamonadaceae</taxon>
        <taxon>Polaromonas</taxon>
    </lineage>
</organism>
<dbReference type="CDD" id="cd08545">
    <property type="entry name" value="YcnI_like"/>
    <property type="match status" value="1"/>
</dbReference>
<keyword evidence="2" id="KW-0732">Signal</keyword>
<dbReference type="PANTHER" id="PTHR36302:SF1">
    <property type="entry name" value="COPPER CHAPERONE PCU(A)C"/>
    <property type="match status" value="1"/>
</dbReference>
<sequence>MKILSATKVIAACAVTAAAMPAFSHIVLENRAAAAGSTYKAVFQVGHGCNGSSTTAISVQIPPGFQGAKPYPKAGWTLSTQLDKLAKPYTEHGKQVSEDVTMVTWTAASKDAALKETYFDEFMLRGKLPDTAGPMWFKVLQTCESGSNNWNEVPASGTSTQGLKSPAALLEVTGLTPVAQQLTAPGQPVQVTGAWVRATVAGQKSSGAFMKITSKAATRLVGVSSPVAGVAEVHEMKMDGDVMKMRALDGLDLPAGKTVELKAGGYHVMMMDLKQPLKAGSTVPVTLMFKDAKGVKSKLDVQLPVSVHAPGAATGGKPAETEMDHSAHKH</sequence>
<feature type="domain" description="YncI copper-binding" evidence="3">
    <location>
        <begin position="25"/>
        <end position="172"/>
    </location>
</feature>